<comment type="caution">
    <text evidence="1">The sequence shown here is derived from an EMBL/GenBank/DDBJ whole genome shotgun (WGS) entry which is preliminary data.</text>
</comment>
<dbReference type="EMBL" id="FNJC01000004">
    <property type="protein sequence ID" value="SDP51700.1"/>
    <property type="molecule type" value="Genomic_DNA"/>
</dbReference>
<gene>
    <name evidence="1" type="ORF">SAMN04488061_3261</name>
</gene>
<name>A0A1H0TDE1_9HYPH</name>
<organism evidence="1 2">
    <name type="scientific">Filomicrobium insigne</name>
    <dbReference type="NCBI Taxonomy" id="418854"/>
    <lineage>
        <taxon>Bacteria</taxon>
        <taxon>Pseudomonadati</taxon>
        <taxon>Pseudomonadota</taxon>
        <taxon>Alphaproteobacteria</taxon>
        <taxon>Hyphomicrobiales</taxon>
        <taxon>Hyphomicrobiaceae</taxon>
        <taxon>Filomicrobium</taxon>
    </lineage>
</organism>
<proteinExistence type="predicted"/>
<sequence>MDPGKSRTMDVVEPALELTNPHRSCSLHKQKAASLIGQPLFVMT</sequence>
<protein>
    <submittedName>
        <fullName evidence="1">Uncharacterized protein</fullName>
    </submittedName>
</protein>
<dbReference type="Proteomes" id="UP000198795">
    <property type="component" value="Unassembled WGS sequence"/>
</dbReference>
<accession>A0A1H0TDE1</accession>
<evidence type="ECO:0000313" key="1">
    <source>
        <dbReference type="EMBL" id="SDP51700.1"/>
    </source>
</evidence>
<keyword evidence="2" id="KW-1185">Reference proteome</keyword>
<evidence type="ECO:0000313" key="2">
    <source>
        <dbReference type="Proteomes" id="UP000198795"/>
    </source>
</evidence>
<reference evidence="1 2" key="1">
    <citation type="submission" date="2016-10" db="EMBL/GenBank/DDBJ databases">
        <authorList>
            <person name="Varghese N."/>
            <person name="Submissions S."/>
        </authorList>
    </citation>
    <scope>NUCLEOTIDE SEQUENCE [LARGE SCALE GENOMIC DNA]</scope>
    <source>
        <strain evidence="1 2">CGMCC 1.6497</strain>
    </source>
</reference>